<comment type="caution">
    <text evidence="1">The sequence shown here is derived from an EMBL/GenBank/DDBJ whole genome shotgun (WGS) entry which is preliminary data.</text>
</comment>
<gene>
    <name evidence="1" type="ORF">S01H1_19615</name>
</gene>
<accession>X0V4H4</accession>
<protein>
    <submittedName>
        <fullName evidence="1">Uncharacterized protein</fullName>
    </submittedName>
</protein>
<reference evidence="1" key="1">
    <citation type="journal article" date="2014" name="Front. Microbiol.">
        <title>High frequency of phylogenetically diverse reductive dehalogenase-homologous genes in deep subseafloor sedimentary metagenomes.</title>
        <authorList>
            <person name="Kawai M."/>
            <person name="Futagami T."/>
            <person name="Toyoda A."/>
            <person name="Takaki Y."/>
            <person name="Nishi S."/>
            <person name="Hori S."/>
            <person name="Arai W."/>
            <person name="Tsubouchi T."/>
            <person name="Morono Y."/>
            <person name="Uchiyama I."/>
            <person name="Ito T."/>
            <person name="Fujiyama A."/>
            <person name="Inagaki F."/>
            <person name="Takami H."/>
        </authorList>
    </citation>
    <scope>NUCLEOTIDE SEQUENCE</scope>
    <source>
        <strain evidence="1">Expedition CK06-06</strain>
    </source>
</reference>
<sequence>AGLTSAEINSIYMVTYADVGSEATEPQVLSWTLRRNRDTATFSSGLALVLYTGAWPGQKVTVMYKSTLTPIVNGSTLLSTVGLETTAYDLPPLGAGMALMTTTPIRREFLDAEGTSRLAEEVPAGAISASFRDLMGRRRARVQAESARLISRYPQIWSRNSSVRPTSQWSGYSDG</sequence>
<dbReference type="AlphaFoldDB" id="X0V4H4"/>
<proteinExistence type="predicted"/>
<feature type="non-terminal residue" evidence="1">
    <location>
        <position position="1"/>
    </location>
</feature>
<name>X0V4H4_9ZZZZ</name>
<evidence type="ECO:0000313" key="1">
    <source>
        <dbReference type="EMBL" id="GAF95535.1"/>
    </source>
</evidence>
<organism evidence="1">
    <name type="scientific">marine sediment metagenome</name>
    <dbReference type="NCBI Taxonomy" id="412755"/>
    <lineage>
        <taxon>unclassified sequences</taxon>
        <taxon>metagenomes</taxon>
        <taxon>ecological metagenomes</taxon>
    </lineage>
</organism>
<dbReference type="EMBL" id="BARS01010614">
    <property type="protein sequence ID" value="GAF95535.1"/>
    <property type="molecule type" value="Genomic_DNA"/>
</dbReference>